<comment type="similarity">
    <text evidence="2">Belongs to the FARP (FMRFamide related peptide) family.</text>
</comment>
<proteinExistence type="inferred from homology"/>
<gene>
    <name evidence="7" type="primary">FMRF</name>
</gene>
<protein>
    <submittedName>
        <fullName evidence="7">FMRFamide</fullName>
    </submittedName>
</protein>
<dbReference type="GO" id="GO:0007218">
    <property type="term" value="P:neuropeptide signaling pathway"/>
    <property type="evidence" value="ECO:0007669"/>
    <property type="project" value="UniProtKB-KW"/>
</dbReference>
<evidence type="ECO:0000256" key="2">
    <source>
        <dbReference type="ARBA" id="ARBA00006356"/>
    </source>
</evidence>
<organism evidence="7">
    <name type="scientific">Lumbriculus variegatus</name>
    <dbReference type="NCBI Taxonomy" id="61662"/>
    <lineage>
        <taxon>Eukaryota</taxon>
        <taxon>Metazoa</taxon>
        <taxon>Spiralia</taxon>
        <taxon>Lophotrochozoa</taxon>
        <taxon>Annelida</taxon>
        <taxon>Clitellata</taxon>
        <taxon>Oligochaeta</taxon>
        <taxon>Lumbriculida</taxon>
        <taxon>Lumbriculidae</taxon>
        <taxon>Lumbriculus</taxon>
    </lineage>
</organism>
<reference evidence="7" key="1">
    <citation type="submission" date="2004-08" db="EMBL/GenBank/DDBJ databases">
        <title>The neuropeptides YMRFamide and FMRFamide are encoded by separate genes in the worm Lumbriculus variegatus.</title>
        <authorList>
            <person name="Price D.A."/>
            <person name="Saunders M.E."/>
        </authorList>
    </citation>
    <scope>NUCLEOTIDE SEQUENCE</scope>
</reference>
<evidence type="ECO:0000256" key="3">
    <source>
        <dbReference type="ARBA" id="ARBA00022525"/>
    </source>
</evidence>
<evidence type="ECO:0000256" key="1">
    <source>
        <dbReference type="ARBA" id="ARBA00004613"/>
    </source>
</evidence>
<feature type="signal peptide" evidence="6">
    <location>
        <begin position="1"/>
        <end position="24"/>
    </location>
</feature>
<dbReference type="Pfam" id="PF01581">
    <property type="entry name" value="FARP"/>
    <property type="match status" value="3"/>
</dbReference>
<accession>Q64FG3</accession>
<sequence>MTDFVDTRKIILCVLILESYLLEAAVDRSHDGSIEGAKASRFTHPASDGRGGADKEHTVLTRLRRSLKDDPDESHIDIGLSRNEYLRYSRNFMRFGRDWRNKIKDEVACFPTESGFSVSREDFLRNEKGLGEQLSSNRVKNSEQFDKRFMRFGRQLFAPSVAEVKSLDSTIEEDKRFMRFGKRFMRFGKREAKPMDVVCYQDVTEQRPSANFDS</sequence>
<keyword evidence="6" id="KW-0732">Signal</keyword>
<keyword evidence="3" id="KW-0964">Secreted</keyword>
<comment type="subcellular location">
    <subcellularLocation>
        <location evidence="1">Secreted</location>
    </subcellularLocation>
</comment>
<feature type="chain" id="PRO_5004266831" evidence="6">
    <location>
        <begin position="25"/>
        <end position="214"/>
    </location>
</feature>
<keyword evidence="5" id="KW-0527">Neuropeptide</keyword>
<evidence type="ECO:0000256" key="5">
    <source>
        <dbReference type="ARBA" id="ARBA00023320"/>
    </source>
</evidence>
<keyword evidence="4" id="KW-0027">Amidation</keyword>
<name>Q64FG3_9ANNE</name>
<evidence type="ECO:0000313" key="7">
    <source>
        <dbReference type="EMBL" id="AAU20817.1"/>
    </source>
</evidence>
<dbReference type="InterPro" id="IPR002544">
    <property type="entry name" value="FMRFamid-related_peptide-like"/>
</dbReference>
<dbReference type="GO" id="GO:0005576">
    <property type="term" value="C:extracellular region"/>
    <property type="evidence" value="ECO:0007669"/>
    <property type="project" value="UniProtKB-SubCell"/>
</dbReference>
<evidence type="ECO:0000256" key="6">
    <source>
        <dbReference type="SAM" id="SignalP"/>
    </source>
</evidence>
<dbReference type="EMBL" id="AY707457">
    <property type="protein sequence ID" value="AAU20817.1"/>
    <property type="molecule type" value="Genomic_DNA"/>
</dbReference>
<dbReference type="AlphaFoldDB" id="Q64FG3"/>
<evidence type="ECO:0000256" key="4">
    <source>
        <dbReference type="ARBA" id="ARBA00022815"/>
    </source>
</evidence>